<dbReference type="GO" id="GO:0036374">
    <property type="term" value="F:glutathione hydrolase activity"/>
    <property type="evidence" value="ECO:0007669"/>
    <property type="project" value="UniProtKB-UniRule"/>
</dbReference>
<evidence type="ECO:0000256" key="1">
    <source>
        <dbReference type="ARBA" id="ARBA00001049"/>
    </source>
</evidence>
<comment type="pathway">
    <text evidence="6">Sulfur metabolism; glutathione metabolism.</text>
</comment>
<dbReference type="GO" id="GO:0006750">
    <property type="term" value="P:glutathione biosynthetic process"/>
    <property type="evidence" value="ECO:0007669"/>
    <property type="project" value="UniProtKB-KW"/>
</dbReference>
<dbReference type="Gene3D" id="3.60.20.40">
    <property type="match status" value="1"/>
</dbReference>
<keyword evidence="6" id="KW-0317">Glutathione biosynthesis</keyword>
<dbReference type="NCBIfam" id="TIGR00066">
    <property type="entry name" value="g_glut_trans"/>
    <property type="match status" value="1"/>
</dbReference>
<keyword evidence="6" id="KW-0865">Zymogen</keyword>
<dbReference type="GO" id="GO:0103068">
    <property type="term" value="F:leukotriene C4 gamma-glutamyl transferase activity"/>
    <property type="evidence" value="ECO:0007669"/>
    <property type="project" value="UniProtKB-EC"/>
</dbReference>
<dbReference type="Gene3D" id="1.10.246.230">
    <property type="match status" value="1"/>
</dbReference>
<comment type="PTM">
    <text evidence="6">Cleaved by autocatalysis into a large and a small subunit.</text>
</comment>
<evidence type="ECO:0000256" key="3">
    <source>
        <dbReference type="ARBA" id="ARBA00047417"/>
    </source>
</evidence>
<keyword evidence="6 7" id="KW-0012">Acyltransferase</keyword>
<dbReference type="InterPro" id="IPR029055">
    <property type="entry name" value="Ntn_hydrolases_N"/>
</dbReference>
<evidence type="ECO:0000256" key="4">
    <source>
        <dbReference type="PIRSR" id="PIRSR600101-1"/>
    </source>
</evidence>
<evidence type="ECO:0000313" key="7">
    <source>
        <dbReference type="EMBL" id="TDF94448.1"/>
    </source>
</evidence>
<sequence length="532" mass="58495">MNNIMPSGYRAMVVSPHYMASLVGSSVLQKGGNAFDAAVAVSAALSVVYPHMTGLGGDSFFLLYSAQEKRVVGLNGSGRAGVAAKPELYLEQGMDSIPDRGIRSIVTVPGMIDAWWRVWSRYGRLEWSEVLAPAAEYAEQGFPISRDLHRWMVKDESLLLKDDTLKTVYFRNGKLLKEGDRLIQRELAETFRHIMKNGRDGFYTGPFMKVLVRSLREAGAVLTEEDFIGHESDWVEPVSTSYRGSEVYQMPPNSQGFSLLMMLNILEREPLGDIPRGSAAFYHLVTEAVKKAFVYRDKYLSDPEFVNIPLAELTSKTLAEKLHAESAFSSFRASRFESAIMGQDTAYAAVVDDEGNAASFIQSLYYDFGSGVVAGDTGIIMQNRGSFFSLKQGHPNELAPKKRTFHTLMPGMVLRDGCPYLLIGTQGGEGQPQTNLSLLTGVLDYGCTIQEAIGLPRWVYGRTWGEDSDSLKLENRGLDHGADDRLREWGHEVELLSPWDGVAGQAQGIMISSDGLISGAADPRGDGAAIGW</sequence>
<dbReference type="SUPFAM" id="SSF56235">
    <property type="entry name" value="N-terminal nucleophile aminohydrolases (Ntn hydrolases)"/>
    <property type="match status" value="1"/>
</dbReference>
<reference evidence="7 8" key="1">
    <citation type="submission" date="2019-03" db="EMBL/GenBank/DDBJ databases">
        <title>This is whole genome sequence of Paenibacillus sp MS74 strain.</title>
        <authorList>
            <person name="Trinh H.N."/>
        </authorList>
    </citation>
    <scope>NUCLEOTIDE SEQUENCE [LARGE SCALE GENOMIC DNA]</scope>
    <source>
        <strain evidence="7 8">MS74</strain>
    </source>
</reference>
<protein>
    <recommendedName>
        <fullName evidence="6">Glutathione hydrolase proenzyme</fullName>
        <ecNumber evidence="6">2.3.2.2</ecNumber>
        <ecNumber evidence="6">3.4.19.13</ecNumber>
    </recommendedName>
    <component>
        <recommendedName>
            <fullName evidence="6">Glutathione hydrolase large chain</fullName>
        </recommendedName>
    </component>
    <component>
        <recommendedName>
            <fullName evidence="6">Glutathione hydrolase small chain</fullName>
        </recommendedName>
    </component>
</protein>
<dbReference type="InterPro" id="IPR052896">
    <property type="entry name" value="GGT-like_enzyme"/>
</dbReference>
<evidence type="ECO:0000256" key="5">
    <source>
        <dbReference type="PIRSR" id="PIRSR600101-2"/>
    </source>
</evidence>
<dbReference type="UniPathway" id="UPA00204"/>
<dbReference type="PANTHER" id="PTHR43881">
    <property type="entry name" value="GAMMA-GLUTAMYLTRANSPEPTIDASE (AFU_ORTHOLOGUE AFUA_4G13580)"/>
    <property type="match status" value="1"/>
</dbReference>
<dbReference type="Pfam" id="PF01019">
    <property type="entry name" value="G_glu_transpept"/>
    <property type="match status" value="1"/>
</dbReference>
<dbReference type="EC" id="3.4.19.13" evidence="6"/>
<accession>A0A4R5KI59</accession>
<comment type="catalytic activity">
    <reaction evidence="2 6">
        <text>glutathione + H2O = L-cysteinylglycine + L-glutamate</text>
        <dbReference type="Rhea" id="RHEA:28807"/>
        <dbReference type="ChEBI" id="CHEBI:15377"/>
        <dbReference type="ChEBI" id="CHEBI:29985"/>
        <dbReference type="ChEBI" id="CHEBI:57925"/>
        <dbReference type="ChEBI" id="CHEBI:61694"/>
        <dbReference type="EC" id="3.4.19.13"/>
    </reaction>
</comment>
<proteinExistence type="inferred from homology"/>
<feature type="active site" description="Nucleophile" evidence="4">
    <location>
        <position position="345"/>
    </location>
</feature>
<keyword evidence="8" id="KW-1185">Reference proteome</keyword>
<evidence type="ECO:0000256" key="2">
    <source>
        <dbReference type="ARBA" id="ARBA00001089"/>
    </source>
</evidence>
<dbReference type="InterPro" id="IPR000101">
    <property type="entry name" value="GGT_peptidase"/>
</dbReference>
<dbReference type="GO" id="GO:0006751">
    <property type="term" value="P:glutathione catabolic process"/>
    <property type="evidence" value="ECO:0007669"/>
    <property type="project" value="UniProtKB-UniRule"/>
</dbReference>
<feature type="binding site" evidence="5">
    <location>
        <position position="428"/>
    </location>
    <ligand>
        <name>L-glutamate</name>
        <dbReference type="ChEBI" id="CHEBI:29985"/>
    </ligand>
</feature>
<dbReference type="PRINTS" id="PR01210">
    <property type="entry name" value="GGTRANSPTASE"/>
</dbReference>
<comment type="catalytic activity">
    <reaction evidence="3 6">
        <text>an N-terminal (5-L-glutamyl)-[peptide] + an alpha-amino acid = 5-L-glutamyl amino acid + an N-terminal L-alpha-aminoacyl-[peptide]</text>
        <dbReference type="Rhea" id="RHEA:23904"/>
        <dbReference type="Rhea" id="RHEA-COMP:9780"/>
        <dbReference type="Rhea" id="RHEA-COMP:9795"/>
        <dbReference type="ChEBI" id="CHEBI:77644"/>
        <dbReference type="ChEBI" id="CHEBI:78597"/>
        <dbReference type="ChEBI" id="CHEBI:78599"/>
        <dbReference type="ChEBI" id="CHEBI:78608"/>
        <dbReference type="EC" id="2.3.2.2"/>
    </reaction>
</comment>
<dbReference type="OrthoDB" id="9781342at2"/>
<dbReference type="EMBL" id="SMRT01000013">
    <property type="protein sequence ID" value="TDF94448.1"/>
    <property type="molecule type" value="Genomic_DNA"/>
</dbReference>
<organism evidence="7 8">
    <name type="scientific">Paenibacillus piri</name>
    <dbReference type="NCBI Taxonomy" id="2547395"/>
    <lineage>
        <taxon>Bacteria</taxon>
        <taxon>Bacillati</taxon>
        <taxon>Bacillota</taxon>
        <taxon>Bacilli</taxon>
        <taxon>Bacillales</taxon>
        <taxon>Paenibacillaceae</taxon>
        <taxon>Paenibacillus</taxon>
    </lineage>
</organism>
<dbReference type="EC" id="2.3.2.2" evidence="6"/>
<comment type="caution">
    <text evidence="7">The sequence shown here is derived from an EMBL/GenBank/DDBJ whole genome shotgun (WGS) entry which is preliminary data.</text>
</comment>
<evidence type="ECO:0000256" key="6">
    <source>
        <dbReference type="RuleBase" id="RU368036"/>
    </source>
</evidence>
<comment type="subunit">
    <text evidence="6">This enzyme consists of two polypeptide chains, which are synthesized in precursor form from a single polypeptide.</text>
</comment>
<dbReference type="InterPro" id="IPR043137">
    <property type="entry name" value="GGT_ssub_C"/>
</dbReference>
<evidence type="ECO:0000313" key="8">
    <source>
        <dbReference type="Proteomes" id="UP000295636"/>
    </source>
</evidence>
<name>A0A4R5KI59_9BACL</name>
<dbReference type="PANTHER" id="PTHR43881:SF1">
    <property type="entry name" value="GAMMA-GLUTAMYLTRANSPEPTIDASE (AFU_ORTHOLOGUE AFUA_4G13580)"/>
    <property type="match status" value="1"/>
</dbReference>
<comment type="similarity">
    <text evidence="6">Belongs to the gamma-glutamyltransferase family.</text>
</comment>
<gene>
    <name evidence="7" type="primary">ggt</name>
    <name evidence="7" type="ORF">E1757_23860</name>
</gene>
<keyword evidence="6 7" id="KW-0808">Transferase</keyword>
<dbReference type="Proteomes" id="UP000295636">
    <property type="component" value="Unassembled WGS sequence"/>
</dbReference>
<dbReference type="AlphaFoldDB" id="A0A4R5KI59"/>
<dbReference type="RefSeq" id="WP_133232837.1">
    <property type="nucleotide sequence ID" value="NZ_SMRT01000013.1"/>
</dbReference>
<keyword evidence="6" id="KW-0378">Hydrolase</keyword>
<comment type="catalytic activity">
    <reaction evidence="1 6">
        <text>an S-substituted glutathione + H2O = an S-substituted L-cysteinylglycine + L-glutamate</text>
        <dbReference type="Rhea" id="RHEA:59468"/>
        <dbReference type="ChEBI" id="CHEBI:15377"/>
        <dbReference type="ChEBI" id="CHEBI:29985"/>
        <dbReference type="ChEBI" id="CHEBI:90779"/>
        <dbReference type="ChEBI" id="CHEBI:143103"/>
        <dbReference type="EC" id="3.4.19.13"/>
    </reaction>
</comment>